<dbReference type="Gene3D" id="3.40.190.10">
    <property type="entry name" value="Periplasmic binding protein-like II"/>
    <property type="match status" value="2"/>
</dbReference>
<dbReference type="Proteomes" id="UP000808906">
    <property type="component" value="Unassembled WGS sequence"/>
</dbReference>
<evidence type="ECO:0000313" key="10">
    <source>
        <dbReference type="EMBL" id="NKW44103.1"/>
    </source>
</evidence>
<dbReference type="EMBL" id="WVBC01000030">
    <property type="protein sequence ID" value="NKT78373.1"/>
    <property type="molecule type" value="Genomic_DNA"/>
</dbReference>
<accession>A0A9Q5RY90</accession>
<feature type="domain" description="HTH lysR-type" evidence="6">
    <location>
        <begin position="1"/>
        <end position="58"/>
    </location>
</feature>
<proteinExistence type="inferred from homology"/>
<evidence type="ECO:0000256" key="1">
    <source>
        <dbReference type="ARBA" id="ARBA00009437"/>
    </source>
</evidence>
<dbReference type="InterPro" id="IPR005119">
    <property type="entry name" value="LysR_subst-bd"/>
</dbReference>
<dbReference type="InterPro" id="IPR036390">
    <property type="entry name" value="WH_DNA-bd_sf"/>
</dbReference>
<protein>
    <submittedName>
        <fullName evidence="7">LysR family transcriptional regulator</fullName>
    </submittedName>
</protein>
<keyword evidence="2" id="KW-0805">Transcription regulation</keyword>
<dbReference type="SUPFAM" id="SSF46785">
    <property type="entry name" value="Winged helix' DNA-binding domain"/>
    <property type="match status" value="1"/>
</dbReference>
<dbReference type="GO" id="GO:0003700">
    <property type="term" value="F:DNA-binding transcription factor activity"/>
    <property type="evidence" value="ECO:0007669"/>
    <property type="project" value="InterPro"/>
</dbReference>
<dbReference type="EMBL" id="WVDC01000014">
    <property type="protein sequence ID" value="NKW44103.1"/>
    <property type="molecule type" value="Genomic_DNA"/>
</dbReference>
<dbReference type="EMBL" id="WUXR01000003">
    <property type="protein sequence ID" value="MBM4565502.1"/>
    <property type="molecule type" value="Genomic_DNA"/>
</dbReference>
<dbReference type="EMBL" id="WUYC01000004">
    <property type="protein sequence ID" value="MBM4716339.1"/>
    <property type="molecule type" value="Genomic_DNA"/>
</dbReference>
<dbReference type="GO" id="GO:0032993">
    <property type="term" value="C:protein-DNA complex"/>
    <property type="evidence" value="ECO:0007669"/>
    <property type="project" value="TreeGrafter"/>
</dbReference>
<dbReference type="Pfam" id="PF00126">
    <property type="entry name" value="HTH_1"/>
    <property type="match status" value="1"/>
</dbReference>
<keyword evidence="5" id="KW-0804">Transcription</keyword>
<dbReference type="PANTHER" id="PTHR30346:SF0">
    <property type="entry name" value="HCA OPERON TRANSCRIPTIONAL ACTIVATOR HCAR"/>
    <property type="match status" value="1"/>
</dbReference>
<dbReference type="PANTHER" id="PTHR30346">
    <property type="entry name" value="TRANSCRIPTIONAL DUAL REGULATOR HCAR-RELATED"/>
    <property type="match status" value="1"/>
</dbReference>
<dbReference type="Proteomes" id="UP000603463">
    <property type="component" value="Unassembled WGS sequence"/>
</dbReference>
<dbReference type="Pfam" id="PF03466">
    <property type="entry name" value="LysR_substrate"/>
    <property type="match status" value="1"/>
</dbReference>
<evidence type="ECO:0000313" key="11">
    <source>
        <dbReference type="Proteomes" id="UP000808906"/>
    </source>
</evidence>
<evidence type="ECO:0000256" key="3">
    <source>
        <dbReference type="ARBA" id="ARBA00023125"/>
    </source>
</evidence>
<evidence type="ECO:0000256" key="2">
    <source>
        <dbReference type="ARBA" id="ARBA00023015"/>
    </source>
</evidence>
<dbReference type="AlphaFoldDB" id="A0A9Q5RY90"/>
<organism evidence="7 11">
    <name type="scientific">Rhodococcus hoagii</name>
    <name type="common">Corynebacterium equii</name>
    <dbReference type="NCBI Taxonomy" id="43767"/>
    <lineage>
        <taxon>Bacteria</taxon>
        <taxon>Bacillati</taxon>
        <taxon>Actinomycetota</taxon>
        <taxon>Actinomycetes</taxon>
        <taxon>Mycobacteriales</taxon>
        <taxon>Nocardiaceae</taxon>
        <taxon>Prescottella</taxon>
    </lineage>
</organism>
<dbReference type="Gene3D" id="1.10.10.10">
    <property type="entry name" value="Winged helix-like DNA-binding domain superfamily/Winged helix DNA-binding domain"/>
    <property type="match status" value="1"/>
</dbReference>
<dbReference type="Proteomes" id="UP000706122">
    <property type="component" value="Unassembled WGS sequence"/>
</dbReference>
<dbReference type="Proteomes" id="UP000608063">
    <property type="component" value="Unassembled WGS sequence"/>
</dbReference>
<dbReference type="InterPro" id="IPR036388">
    <property type="entry name" value="WH-like_DNA-bd_sf"/>
</dbReference>
<comment type="caution">
    <text evidence="7">The sequence shown here is derived from an EMBL/GenBank/DDBJ whole genome shotgun (WGS) entry which is preliminary data.</text>
</comment>
<reference evidence="9" key="2">
    <citation type="journal article" date="2020" name="Environ. Microbiol.">
        <title>The novel and transferable erm(51) gene confers Macrolides, Lincosamides, and Streptogramins B (MLSB) resistance to clonal Rhodococcus equi in the environment.</title>
        <authorList>
            <person name="Huber L."/>
            <person name="Giguere S."/>
            <person name="Slovis N.M."/>
            <person name="Alvarez-Narvaez S."/>
            <person name="Hart K.A."/>
            <person name="Greiter M."/>
            <person name="Morris E.R.A."/>
            <person name="Cohen N.D."/>
        </authorList>
    </citation>
    <scope>NUCLEOTIDE SEQUENCE</scope>
    <source>
        <strain evidence="9">Lh_116_1</strain>
        <strain evidence="10">Lh_16_1</strain>
    </source>
</reference>
<evidence type="ECO:0000256" key="5">
    <source>
        <dbReference type="ARBA" id="ARBA00023163"/>
    </source>
</evidence>
<evidence type="ECO:0000313" key="9">
    <source>
        <dbReference type="EMBL" id="NKT78373.1"/>
    </source>
</evidence>
<evidence type="ECO:0000313" key="8">
    <source>
        <dbReference type="EMBL" id="MBM4716339.1"/>
    </source>
</evidence>
<keyword evidence="4" id="KW-0010">Activator</keyword>
<comment type="similarity">
    <text evidence="1">Belongs to the LysR transcriptional regulatory family.</text>
</comment>
<dbReference type="GO" id="GO:0003677">
    <property type="term" value="F:DNA binding"/>
    <property type="evidence" value="ECO:0007669"/>
    <property type="project" value="UniProtKB-KW"/>
</dbReference>
<dbReference type="FunFam" id="1.10.10.10:FF:000001">
    <property type="entry name" value="LysR family transcriptional regulator"/>
    <property type="match status" value="1"/>
</dbReference>
<gene>
    <name evidence="7" type="ORF">GS441_08665</name>
    <name evidence="8" type="ORF">GS551_19465</name>
    <name evidence="9" type="ORF">GS882_09710</name>
    <name evidence="10" type="ORF">GS947_21645</name>
</gene>
<sequence>MEIRWVHAFVAVAEELHFGRAAARLQMAQSPLSQTIRKLEKDLGVTLFERSTRSVALTSAGHAFIPHAYRLLENVDTARHAARSSSGGVYGRIRIGFTGVLNHKSLPPLTRALRQRYPNVELSLVGRIMTREAVVQLESGALDLAFVGLPVESTSVDTRLIRREAFGVVLPADHRFAGAAEIDLRELIEDGFVTTPLSAGSSLQEVAMRACLDAGFRPRIVQEITDPYMILMLVAAGVGVALMPSGVAEILPPGTVFVHLSGEEKYMNHAIAWSPRNASEALRVALGVSEEILPTPRIET</sequence>
<dbReference type="SUPFAM" id="SSF53850">
    <property type="entry name" value="Periplasmic binding protein-like II"/>
    <property type="match status" value="1"/>
</dbReference>
<keyword evidence="3" id="KW-0238">DNA-binding</keyword>
<dbReference type="CDD" id="cd08414">
    <property type="entry name" value="PBP2_LTTR_aromatics_like"/>
    <property type="match status" value="1"/>
</dbReference>
<name>A0A9Q5RY90_RHOHA</name>
<dbReference type="PROSITE" id="PS50931">
    <property type="entry name" value="HTH_LYSR"/>
    <property type="match status" value="1"/>
</dbReference>
<evidence type="ECO:0000313" key="7">
    <source>
        <dbReference type="EMBL" id="MBM4565502.1"/>
    </source>
</evidence>
<dbReference type="RefSeq" id="WP_064057752.1">
    <property type="nucleotide sequence ID" value="NZ_AP024189.1"/>
</dbReference>
<dbReference type="PRINTS" id="PR00039">
    <property type="entry name" value="HTHLYSR"/>
</dbReference>
<evidence type="ECO:0000256" key="4">
    <source>
        <dbReference type="ARBA" id="ARBA00023159"/>
    </source>
</evidence>
<evidence type="ECO:0000259" key="6">
    <source>
        <dbReference type="PROSITE" id="PS50931"/>
    </source>
</evidence>
<reference evidence="7" key="1">
    <citation type="submission" date="2019-11" db="EMBL/GenBank/DDBJ databases">
        <title>Spread of Macrolides and rifampicin resistant Rhodococcus equi in clinical isolates in the USA.</title>
        <authorList>
            <person name="Alvarez-Narvaez S."/>
            <person name="Huber L."/>
            <person name="Cohen N.D."/>
            <person name="Slovis N."/>
            <person name="Greiter M."/>
            <person name="Giguere S."/>
            <person name="Hart K."/>
        </authorList>
    </citation>
    <scope>NUCLEOTIDE SEQUENCE</scope>
    <source>
        <strain evidence="7">Lh_17</strain>
        <strain evidence="8">Lh_5</strain>
    </source>
</reference>
<dbReference type="InterPro" id="IPR000847">
    <property type="entry name" value="LysR_HTH_N"/>
</dbReference>